<keyword evidence="7" id="KW-0732">Signal</keyword>
<feature type="transmembrane region" description="Helical" evidence="6">
    <location>
        <begin position="893"/>
        <end position="910"/>
    </location>
</feature>
<feature type="transmembrane region" description="Helical" evidence="6">
    <location>
        <begin position="867"/>
        <end position="887"/>
    </location>
</feature>
<keyword evidence="10" id="KW-1185">Reference proteome</keyword>
<dbReference type="Proteomes" id="UP001165065">
    <property type="component" value="Unassembled WGS sequence"/>
</dbReference>
<dbReference type="AlphaFoldDB" id="A0A9W7GEX5"/>
<evidence type="ECO:0000256" key="4">
    <source>
        <dbReference type="ARBA" id="ARBA00022989"/>
    </source>
</evidence>
<evidence type="ECO:0000259" key="8">
    <source>
        <dbReference type="PROSITE" id="PS50259"/>
    </source>
</evidence>
<keyword evidence="5 6" id="KW-0472">Membrane</keyword>
<dbReference type="Pfam" id="PF00003">
    <property type="entry name" value="7tm_3"/>
    <property type="match status" value="1"/>
</dbReference>
<dbReference type="PANTHER" id="PTHR11575:SF24">
    <property type="entry name" value="5'-NUCLEOTIDASE"/>
    <property type="match status" value="1"/>
</dbReference>
<dbReference type="InterPro" id="IPR006179">
    <property type="entry name" value="5_nucleotidase/apyrase"/>
</dbReference>
<dbReference type="InterPro" id="IPR008334">
    <property type="entry name" value="5'-Nucleotdase_C"/>
</dbReference>
<keyword evidence="3 6" id="KW-0812">Transmembrane</keyword>
<dbReference type="GO" id="GO:0016020">
    <property type="term" value="C:membrane"/>
    <property type="evidence" value="ECO:0007669"/>
    <property type="project" value="UniProtKB-SubCell"/>
</dbReference>
<dbReference type="GO" id="GO:0004930">
    <property type="term" value="F:G protein-coupled receptor activity"/>
    <property type="evidence" value="ECO:0007669"/>
    <property type="project" value="InterPro"/>
</dbReference>
<dbReference type="GO" id="GO:0009166">
    <property type="term" value="P:nucleotide catabolic process"/>
    <property type="evidence" value="ECO:0007669"/>
    <property type="project" value="InterPro"/>
</dbReference>
<evidence type="ECO:0000256" key="2">
    <source>
        <dbReference type="ARBA" id="ARBA00006654"/>
    </source>
</evidence>
<organism evidence="9 10">
    <name type="scientific">Triparma columacea</name>
    <dbReference type="NCBI Taxonomy" id="722753"/>
    <lineage>
        <taxon>Eukaryota</taxon>
        <taxon>Sar</taxon>
        <taxon>Stramenopiles</taxon>
        <taxon>Ochrophyta</taxon>
        <taxon>Bolidophyceae</taxon>
        <taxon>Parmales</taxon>
        <taxon>Triparmaceae</taxon>
        <taxon>Triparma</taxon>
    </lineage>
</organism>
<dbReference type="PRINTS" id="PR01607">
    <property type="entry name" value="APYRASEFAMLY"/>
</dbReference>
<name>A0A9W7GEX5_9STRA</name>
<dbReference type="Gene3D" id="3.90.780.10">
    <property type="entry name" value="5'-Nucleotidase, C-terminal domain"/>
    <property type="match status" value="1"/>
</dbReference>
<sequence>MQLLPSLLLVALYFKEVSSQCATLDYGTVDVCDQGYVHENCTVPAPVGGYSLTLLHTNDVRGRAMPIHPWDGECTLNATSKTGKLDQPYASIVTGTNCAGGIAARTDYVAKVRSDIGSDKVVLLDAGNYYFGNLWYQKYKGQSDVKYVNNIGYDVMGAGQCEFFSGTTELFDFLKVQNPSIVTTITNLDMSADAIINCKKQNGPQCIKAWDVIVRNGRKIGVLGFVPNDIFDIATPGDSVSLVDYKTAASAAIAAMKSVHSDVNIIIATSTLNHAQNEELAESAEGAEIDVIIGGNHEVFKAGDLSKPYPKIITDTTNGEPTYIVSSGHFGNLIGRLDVVFDANGKITSYDAATSDSHLMELSHDGSDYQPYTGDFTYGGSVWDLVRKDYVEVEAFKGTIEGQSTQFVDGNRGDNVDHCVTCSSGDCSTFQKVADLTSTFKSTCAKDPDTGKYGTGGCCLTGDSDCCPAQGQTDGALDDDVGTFWSVFGCRHSDCPMARFSTNALMYECKDCVFAFMNGGAIRGDFAAGDVAYGDLIGVFPFQNTISTFQIKGADIKTMMENAVSDYLPFDGEGKFLNYAGLRFSWNPLNANGNRILGVEVCTEWTRAFDASTNPEAGKCDGSWAALVPQSYYKAATNNYIRAGGDGFDILETATTNVNDYGISLEEGLKNYLKTTSPYTIPADAILSADTCTGEVNNYKDIWAGIAETDTPEKAKCRIFRSSGLTELTCPMETGAEMFCSEYSGDFVQDLGVNALCVADKCSGFGNCNNATYTCECRQVAVSDFKDAPSDLVIDAGDSEGLCGAGFTMWKGEACEVERTEWKFGASGLIFVFAIVNIVISAYSIYWYSANGKYPVVKITQPLFHQVSAAGGIVAAVGSILLIQPAATATCNASITISAMGLMILYASVFQKTSRINMLMNNKKLKKVRVTSTDLIKQIFALVFSELAVIIVLIIIAPIYPTVSPLEGGSWEYTVICSAGDKFEMWVMVLVIIQFGVLLYGCFLAYKIRNVSGAMNESFYIGLSLYTSFLIGIVAIFVVLNSLNNPDLVFMIGPATINIVSIVSVLSTLVPKAVSLTPELKDMTAAEVLKLGSTNTTSGGSTATNSDPDAKEEKGIVQFLQDLGESEITYSLDQATAVEKNEAIEMAKTFIKLAEA</sequence>
<evidence type="ECO:0000256" key="7">
    <source>
        <dbReference type="SAM" id="SignalP"/>
    </source>
</evidence>
<feature type="transmembrane region" description="Helical" evidence="6">
    <location>
        <begin position="939"/>
        <end position="963"/>
    </location>
</feature>
<evidence type="ECO:0000256" key="3">
    <source>
        <dbReference type="ARBA" id="ARBA00022692"/>
    </source>
</evidence>
<feature type="transmembrane region" description="Helical" evidence="6">
    <location>
        <begin position="1018"/>
        <end position="1042"/>
    </location>
</feature>
<feature type="domain" description="G-protein coupled receptors family 3 profile" evidence="8">
    <location>
        <begin position="826"/>
        <end position="1072"/>
    </location>
</feature>
<dbReference type="PANTHER" id="PTHR11575">
    <property type="entry name" value="5'-NUCLEOTIDASE-RELATED"/>
    <property type="match status" value="1"/>
</dbReference>
<feature type="signal peptide" evidence="7">
    <location>
        <begin position="1"/>
        <end position="19"/>
    </location>
</feature>
<comment type="subcellular location">
    <subcellularLocation>
        <location evidence="1">Membrane</location>
        <topology evidence="1">Multi-pass membrane protein</topology>
    </subcellularLocation>
</comment>
<proteinExistence type="inferred from homology"/>
<protein>
    <recommendedName>
        <fullName evidence="8">G-protein coupled receptors family 3 profile domain-containing protein</fullName>
    </recommendedName>
</protein>
<dbReference type="OrthoDB" id="7722975at2759"/>
<feature type="transmembrane region" description="Helical" evidence="6">
    <location>
        <begin position="1048"/>
        <end position="1070"/>
    </location>
</feature>
<dbReference type="Pfam" id="PF02872">
    <property type="entry name" value="5_nucleotid_C"/>
    <property type="match status" value="1"/>
</dbReference>
<dbReference type="InterPro" id="IPR029052">
    <property type="entry name" value="Metallo-depent_PP-like"/>
</dbReference>
<comment type="caution">
    <text evidence="9">The sequence shown here is derived from an EMBL/GenBank/DDBJ whole genome shotgun (WGS) entry which is preliminary data.</text>
</comment>
<reference evidence="10" key="1">
    <citation type="journal article" date="2023" name="Commun. Biol.">
        <title>Genome analysis of Parmales, the sister group of diatoms, reveals the evolutionary specialization of diatoms from phago-mixotrophs to photoautotrophs.</title>
        <authorList>
            <person name="Ban H."/>
            <person name="Sato S."/>
            <person name="Yoshikawa S."/>
            <person name="Yamada K."/>
            <person name="Nakamura Y."/>
            <person name="Ichinomiya M."/>
            <person name="Sato N."/>
            <person name="Blanc-Mathieu R."/>
            <person name="Endo H."/>
            <person name="Kuwata A."/>
            <person name="Ogata H."/>
        </authorList>
    </citation>
    <scope>NUCLEOTIDE SEQUENCE [LARGE SCALE GENOMIC DNA]</scope>
</reference>
<dbReference type="InterPro" id="IPR036907">
    <property type="entry name" value="5'-Nucleotdase_C_sf"/>
</dbReference>
<evidence type="ECO:0000256" key="5">
    <source>
        <dbReference type="ARBA" id="ARBA00023136"/>
    </source>
</evidence>
<evidence type="ECO:0000313" key="9">
    <source>
        <dbReference type="EMBL" id="GMI42336.1"/>
    </source>
</evidence>
<keyword evidence="4 6" id="KW-1133">Transmembrane helix</keyword>
<feature type="chain" id="PRO_5040929492" description="G-protein coupled receptors family 3 profile domain-containing protein" evidence="7">
    <location>
        <begin position="20"/>
        <end position="1156"/>
    </location>
</feature>
<gene>
    <name evidence="9" type="ORF">TrCOL_g8853</name>
</gene>
<evidence type="ECO:0000313" key="10">
    <source>
        <dbReference type="Proteomes" id="UP001165065"/>
    </source>
</evidence>
<dbReference type="EMBL" id="BRYA01000170">
    <property type="protein sequence ID" value="GMI42336.1"/>
    <property type="molecule type" value="Genomic_DNA"/>
</dbReference>
<accession>A0A9W7GEX5</accession>
<dbReference type="SUPFAM" id="SSF56300">
    <property type="entry name" value="Metallo-dependent phosphatases"/>
    <property type="match status" value="1"/>
</dbReference>
<dbReference type="SUPFAM" id="SSF55816">
    <property type="entry name" value="5'-nucleotidase (syn. UDP-sugar hydrolase), C-terminal domain"/>
    <property type="match status" value="1"/>
</dbReference>
<feature type="transmembrane region" description="Helical" evidence="6">
    <location>
        <begin position="824"/>
        <end position="846"/>
    </location>
</feature>
<evidence type="ECO:0000256" key="1">
    <source>
        <dbReference type="ARBA" id="ARBA00004141"/>
    </source>
</evidence>
<dbReference type="Gene3D" id="3.60.21.10">
    <property type="match status" value="1"/>
</dbReference>
<comment type="similarity">
    <text evidence="2">Belongs to the 5'-nucleotidase family.</text>
</comment>
<feature type="transmembrane region" description="Helical" evidence="6">
    <location>
        <begin position="983"/>
        <end position="1006"/>
    </location>
</feature>
<evidence type="ECO:0000256" key="6">
    <source>
        <dbReference type="SAM" id="Phobius"/>
    </source>
</evidence>
<dbReference type="GO" id="GO:0016787">
    <property type="term" value="F:hydrolase activity"/>
    <property type="evidence" value="ECO:0007669"/>
    <property type="project" value="InterPro"/>
</dbReference>
<dbReference type="PROSITE" id="PS50259">
    <property type="entry name" value="G_PROTEIN_RECEP_F3_4"/>
    <property type="match status" value="1"/>
</dbReference>
<dbReference type="InterPro" id="IPR017978">
    <property type="entry name" value="GPCR_3_C"/>
</dbReference>